<dbReference type="InterPro" id="IPR000719">
    <property type="entry name" value="Prot_kinase_dom"/>
</dbReference>
<dbReference type="InterPro" id="IPR011009">
    <property type="entry name" value="Kinase-like_dom_sf"/>
</dbReference>
<dbReference type="InterPro" id="IPR008271">
    <property type="entry name" value="Ser/Thr_kinase_AS"/>
</dbReference>
<organism evidence="7 8">
    <name type="scientific">Chytriomyces confervae</name>
    <dbReference type="NCBI Taxonomy" id="246404"/>
    <lineage>
        <taxon>Eukaryota</taxon>
        <taxon>Fungi</taxon>
        <taxon>Fungi incertae sedis</taxon>
        <taxon>Chytridiomycota</taxon>
        <taxon>Chytridiomycota incertae sedis</taxon>
        <taxon>Chytridiomycetes</taxon>
        <taxon>Chytridiales</taxon>
        <taxon>Chytriomycetaceae</taxon>
        <taxon>Chytriomyces</taxon>
    </lineage>
</organism>
<sequence length="408" mass="44655">MTVALFASAPGHMCFAPMSYKEPTPQRPAKSTTEPKLPKQSRKKSESGLKAQPSQALYAGLSLEAKARAAVVNAFVNSPVELTTVFQVKSIIGFGSNGVVLAAKNMTLEGAPATVAIKIIYKAEPSLNAPTPSEIDAFRTLSGTFNIPLITQYVADWQDANHFYLVSQIFGSNWEAASPLAFGDSFKPLAFKLTHEDKTTRFVFPFSSGSSDLWSWSQAHRAHMFKTENHSFLPTEPVKHIVKQMATALSQMHAQGYYHGDVKIENCLVRGSDDADRPTIRLTDFGHAKKVDMPISSYGTQDVSPPEFLFDSPYDRASLDGTKADIFALGLVLYVLLNSDGELPAAVGAIRARMVGYEALLARDGGRYPFDAIPDLDESAWELMNGMCQVDPSKRMSIEDILAHPWLA</sequence>
<dbReference type="GO" id="GO:0004674">
    <property type="term" value="F:protein serine/threonine kinase activity"/>
    <property type="evidence" value="ECO:0007669"/>
    <property type="project" value="UniProtKB-KW"/>
</dbReference>
<dbReference type="GO" id="GO:0005524">
    <property type="term" value="F:ATP binding"/>
    <property type="evidence" value="ECO:0007669"/>
    <property type="project" value="UniProtKB-UniRule"/>
</dbReference>
<evidence type="ECO:0000256" key="2">
    <source>
        <dbReference type="ARBA" id="ARBA00022840"/>
    </source>
</evidence>
<dbReference type="EMBL" id="QEAP01000315">
    <property type="protein sequence ID" value="TPX69505.1"/>
    <property type="molecule type" value="Genomic_DNA"/>
</dbReference>
<evidence type="ECO:0000256" key="4">
    <source>
        <dbReference type="RuleBase" id="RU000304"/>
    </source>
</evidence>
<feature type="region of interest" description="Disordered" evidence="5">
    <location>
        <begin position="18"/>
        <end position="51"/>
    </location>
</feature>
<gene>
    <name evidence="7" type="ORF">CcCBS67573_g06846</name>
</gene>
<dbReference type="CDD" id="cd00180">
    <property type="entry name" value="PKc"/>
    <property type="match status" value="1"/>
</dbReference>
<dbReference type="OrthoDB" id="4062651at2759"/>
<feature type="domain" description="Protein kinase" evidence="6">
    <location>
        <begin position="86"/>
        <end position="407"/>
    </location>
</feature>
<comment type="caution">
    <text evidence="7">The sequence shown here is derived from an EMBL/GenBank/DDBJ whole genome shotgun (WGS) entry which is preliminary data.</text>
</comment>
<dbReference type="GO" id="GO:0044773">
    <property type="term" value="P:mitotic DNA damage checkpoint signaling"/>
    <property type="evidence" value="ECO:0007669"/>
    <property type="project" value="TreeGrafter"/>
</dbReference>
<dbReference type="PANTHER" id="PTHR44167:SF30">
    <property type="entry name" value="PHOSPHORYLASE KINASE"/>
    <property type="match status" value="1"/>
</dbReference>
<keyword evidence="4" id="KW-0808">Transferase</keyword>
<dbReference type="Proteomes" id="UP000320333">
    <property type="component" value="Unassembled WGS sequence"/>
</dbReference>
<dbReference type="STRING" id="246404.A0A507F1F5"/>
<evidence type="ECO:0000313" key="8">
    <source>
        <dbReference type="Proteomes" id="UP000320333"/>
    </source>
</evidence>
<accession>A0A507F1F5</accession>
<dbReference type="InterPro" id="IPR017441">
    <property type="entry name" value="Protein_kinase_ATP_BS"/>
</dbReference>
<dbReference type="PROSITE" id="PS00108">
    <property type="entry name" value="PROTEIN_KINASE_ST"/>
    <property type="match status" value="1"/>
</dbReference>
<feature type="binding site" evidence="3">
    <location>
        <position position="118"/>
    </location>
    <ligand>
        <name>ATP</name>
        <dbReference type="ChEBI" id="CHEBI:30616"/>
    </ligand>
</feature>
<keyword evidence="8" id="KW-1185">Reference proteome</keyword>
<evidence type="ECO:0000256" key="5">
    <source>
        <dbReference type="SAM" id="MobiDB-lite"/>
    </source>
</evidence>
<evidence type="ECO:0000256" key="3">
    <source>
        <dbReference type="PROSITE-ProRule" id="PRU10141"/>
    </source>
</evidence>
<dbReference type="Gene3D" id="3.30.200.20">
    <property type="entry name" value="Phosphorylase Kinase, domain 1"/>
    <property type="match status" value="1"/>
</dbReference>
<dbReference type="PROSITE" id="PS50011">
    <property type="entry name" value="PROTEIN_KINASE_DOM"/>
    <property type="match status" value="1"/>
</dbReference>
<keyword evidence="2 3" id="KW-0067">ATP-binding</keyword>
<keyword evidence="1 3" id="KW-0547">Nucleotide-binding</keyword>
<protein>
    <recommendedName>
        <fullName evidence="6">Protein kinase domain-containing protein</fullName>
    </recommendedName>
</protein>
<keyword evidence="4" id="KW-0723">Serine/threonine-protein kinase</keyword>
<dbReference type="Pfam" id="PF00069">
    <property type="entry name" value="Pkinase"/>
    <property type="match status" value="1"/>
</dbReference>
<dbReference type="SMART" id="SM00220">
    <property type="entry name" value="S_TKc"/>
    <property type="match status" value="1"/>
</dbReference>
<evidence type="ECO:0000256" key="1">
    <source>
        <dbReference type="ARBA" id="ARBA00022741"/>
    </source>
</evidence>
<evidence type="ECO:0000313" key="7">
    <source>
        <dbReference type="EMBL" id="TPX69505.1"/>
    </source>
</evidence>
<keyword evidence="4" id="KW-0418">Kinase</keyword>
<proteinExistence type="inferred from homology"/>
<dbReference type="AlphaFoldDB" id="A0A507F1F5"/>
<dbReference type="GO" id="GO:0005634">
    <property type="term" value="C:nucleus"/>
    <property type="evidence" value="ECO:0007669"/>
    <property type="project" value="TreeGrafter"/>
</dbReference>
<name>A0A507F1F5_9FUNG</name>
<dbReference type="SUPFAM" id="SSF56112">
    <property type="entry name" value="Protein kinase-like (PK-like)"/>
    <property type="match status" value="1"/>
</dbReference>
<reference evidence="7 8" key="1">
    <citation type="journal article" date="2019" name="Sci. Rep.">
        <title>Comparative genomics of chytrid fungi reveal insights into the obligate biotrophic and pathogenic lifestyle of Synchytrium endobioticum.</title>
        <authorList>
            <person name="van de Vossenberg B.T.L.H."/>
            <person name="Warris S."/>
            <person name="Nguyen H.D.T."/>
            <person name="van Gent-Pelzer M.P.E."/>
            <person name="Joly D.L."/>
            <person name="van de Geest H.C."/>
            <person name="Bonants P.J.M."/>
            <person name="Smith D.S."/>
            <person name="Levesque C.A."/>
            <person name="van der Lee T.A.J."/>
        </authorList>
    </citation>
    <scope>NUCLEOTIDE SEQUENCE [LARGE SCALE GENOMIC DNA]</scope>
    <source>
        <strain evidence="7 8">CBS 675.73</strain>
    </source>
</reference>
<dbReference type="PANTHER" id="PTHR44167">
    <property type="entry name" value="OVARIAN-SPECIFIC SERINE/THREONINE-PROTEIN KINASE LOK-RELATED"/>
    <property type="match status" value="1"/>
</dbReference>
<evidence type="ECO:0000259" key="6">
    <source>
        <dbReference type="PROSITE" id="PS50011"/>
    </source>
</evidence>
<comment type="similarity">
    <text evidence="4">Belongs to the protein kinase superfamily.</text>
</comment>
<dbReference type="Gene3D" id="1.10.510.10">
    <property type="entry name" value="Transferase(Phosphotransferase) domain 1"/>
    <property type="match status" value="1"/>
</dbReference>
<dbReference type="PROSITE" id="PS00107">
    <property type="entry name" value="PROTEIN_KINASE_ATP"/>
    <property type="match status" value="1"/>
</dbReference>